<name>A0ABT1BNA4_9BURK</name>
<organism evidence="2 3">
    <name type="scientific">Ideonella oryzae</name>
    <dbReference type="NCBI Taxonomy" id="2937441"/>
    <lineage>
        <taxon>Bacteria</taxon>
        <taxon>Pseudomonadati</taxon>
        <taxon>Pseudomonadota</taxon>
        <taxon>Betaproteobacteria</taxon>
        <taxon>Burkholderiales</taxon>
        <taxon>Sphaerotilaceae</taxon>
        <taxon>Ideonella</taxon>
    </lineage>
</organism>
<gene>
    <name evidence="2" type="ORF">M0L44_13420</name>
</gene>
<keyword evidence="1" id="KW-0472">Membrane</keyword>
<keyword evidence="3" id="KW-1185">Reference proteome</keyword>
<keyword evidence="1" id="KW-1133">Transmembrane helix</keyword>
<keyword evidence="1" id="KW-0812">Transmembrane</keyword>
<evidence type="ECO:0000256" key="1">
    <source>
        <dbReference type="SAM" id="Phobius"/>
    </source>
</evidence>
<sequence length="250" mass="27264">MTEENSLAATAAVPAAEPPSKPLLSWQTAAAIATASVGVGAVLLHAIGSIRHNVFLAQFGMDADLFPKSADWLMLYGFYGVFNRANWGLIFLRQHWYWLPVVWIALGLYLFVLKTPVGEGEPGPITLWLKRKGAWAKRLILSLILSWLAVWVSVVALLLVWLATVFIGVVGETAGLATAESAKEDYAKGCEKSKSKCVILRKGEQTVSNGYVLDSSVSHIVIFDPEERKVHSLAREGAEAIFILKANSND</sequence>
<protein>
    <submittedName>
        <fullName evidence="2">Uncharacterized protein</fullName>
    </submittedName>
</protein>
<proteinExistence type="predicted"/>
<evidence type="ECO:0000313" key="3">
    <source>
        <dbReference type="Proteomes" id="UP001204851"/>
    </source>
</evidence>
<reference evidence="2 3" key="1">
    <citation type="submission" date="2022-06" db="EMBL/GenBank/DDBJ databases">
        <title>Ideonella sp. NS12-5 Genome sequencing and assembly.</title>
        <authorList>
            <person name="Jung Y."/>
        </authorList>
    </citation>
    <scope>NUCLEOTIDE SEQUENCE [LARGE SCALE GENOMIC DNA]</scope>
    <source>
        <strain evidence="2 3">NS12-5</strain>
    </source>
</reference>
<dbReference type="EMBL" id="JAMXMC010000007">
    <property type="protein sequence ID" value="MCO5977703.1"/>
    <property type="molecule type" value="Genomic_DNA"/>
</dbReference>
<dbReference type="Proteomes" id="UP001204851">
    <property type="component" value="Unassembled WGS sequence"/>
</dbReference>
<accession>A0ABT1BNA4</accession>
<dbReference type="RefSeq" id="WP_252770203.1">
    <property type="nucleotide sequence ID" value="NZ_JAMXMC010000007.1"/>
</dbReference>
<evidence type="ECO:0000313" key="2">
    <source>
        <dbReference type="EMBL" id="MCO5977703.1"/>
    </source>
</evidence>
<feature type="transmembrane region" description="Helical" evidence="1">
    <location>
        <begin position="96"/>
        <end position="113"/>
    </location>
</feature>
<feature type="transmembrane region" description="Helical" evidence="1">
    <location>
        <begin position="139"/>
        <end position="163"/>
    </location>
</feature>
<comment type="caution">
    <text evidence="2">The sequence shown here is derived from an EMBL/GenBank/DDBJ whole genome shotgun (WGS) entry which is preliminary data.</text>
</comment>
<feature type="transmembrane region" description="Helical" evidence="1">
    <location>
        <begin position="29"/>
        <end position="50"/>
    </location>
</feature>
<feature type="transmembrane region" description="Helical" evidence="1">
    <location>
        <begin position="70"/>
        <end position="90"/>
    </location>
</feature>